<dbReference type="EC" id="2.7.13.3" evidence="2"/>
<gene>
    <name evidence="12" type="ORF">BD809_102280</name>
</gene>
<evidence type="ECO:0000256" key="3">
    <source>
        <dbReference type="ARBA" id="ARBA00022553"/>
    </source>
</evidence>
<evidence type="ECO:0000256" key="7">
    <source>
        <dbReference type="ARBA" id="ARBA00022840"/>
    </source>
</evidence>
<keyword evidence="4" id="KW-0808">Transferase</keyword>
<dbReference type="Gene3D" id="3.30.565.10">
    <property type="entry name" value="Histidine kinase-like ATPase, C-terminal domain"/>
    <property type="match status" value="1"/>
</dbReference>
<feature type="domain" description="Signal transduction histidine kinase subgroup 3 dimerisation and phosphoacceptor" evidence="11">
    <location>
        <begin position="65"/>
        <end position="119"/>
    </location>
</feature>
<dbReference type="GO" id="GO:0046983">
    <property type="term" value="F:protein dimerization activity"/>
    <property type="evidence" value="ECO:0007669"/>
    <property type="project" value="InterPro"/>
</dbReference>
<dbReference type="GO" id="GO:0016020">
    <property type="term" value="C:membrane"/>
    <property type="evidence" value="ECO:0007669"/>
    <property type="project" value="InterPro"/>
</dbReference>
<dbReference type="AlphaFoldDB" id="A0A5S5CCK4"/>
<evidence type="ECO:0000256" key="2">
    <source>
        <dbReference type="ARBA" id="ARBA00012438"/>
    </source>
</evidence>
<comment type="catalytic activity">
    <reaction evidence="1">
        <text>ATP + protein L-histidine = ADP + protein N-phospho-L-histidine.</text>
        <dbReference type="EC" id="2.7.13.3"/>
    </reaction>
</comment>
<dbReference type="SUPFAM" id="SSF55874">
    <property type="entry name" value="ATPase domain of HSP90 chaperone/DNA topoisomerase II/histidine kinase"/>
    <property type="match status" value="1"/>
</dbReference>
<sequence length="256" mass="29254">MERQETAILIASIVLVFIIIVMIFLFLIFQKRKNILLLQQKEASKKFEKAIAQTQIEIREETLRNISWELHDNIGQLLTLAKIQVSVAHEQPEKLKDVTETITKSLVELRALSKLINPDAIKQLSLTEAIALEIERFNRLQFINAAMTSTPEIRAMDPKVEIIIFRILQEFFSNTIKHSKASNLRVDAIFDKEKVQITASDDGIGFSNSKQKTDQGIGLCNIRSRGKLIDAAIEIRSEVGRGTILKLEYYYKENQV</sequence>
<dbReference type="Gene3D" id="1.20.5.1930">
    <property type="match status" value="1"/>
</dbReference>
<evidence type="ECO:0000259" key="10">
    <source>
        <dbReference type="Pfam" id="PF02518"/>
    </source>
</evidence>
<dbReference type="RefSeq" id="WP_148781668.1">
    <property type="nucleotide sequence ID" value="NZ_VNHU01000002.1"/>
</dbReference>
<protein>
    <recommendedName>
        <fullName evidence="2">histidine kinase</fullName>
        <ecNumber evidence="2">2.7.13.3</ecNumber>
    </recommendedName>
</protein>
<feature type="domain" description="Histidine kinase/HSP90-like ATPase" evidence="10">
    <location>
        <begin position="161"/>
        <end position="247"/>
    </location>
</feature>
<evidence type="ECO:0000256" key="4">
    <source>
        <dbReference type="ARBA" id="ARBA00022679"/>
    </source>
</evidence>
<dbReference type="GO" id="GO:0005524">
    <property type="term" value="F:ATP binding"/>
    <property type="evidence" value="ECO:0007669"/>
    <property type="project" value="UniProtKB-KW"/>
</dbReference>
<dbReference type="OrthoDB" id="9760839at2"/>
<keyword evidence="9" id="KW-1133">Transmembrane helix</keyword>
<evidence type="ECO:0000313" key="12">
    <source>
        <dbReference type="EMBL" id="TYP76066.1"/>
    </source>
</evidence>
<keyword evidence="7" id="KW-0067">ATP-binding</keyword>
<organism evidence="12 13">
    <name type="scientific">Aquimarina intermedia</name>
    <dbReference type="NCBI Taxonomy" id="350814"/>
    <lineage>
        <taxon>Bacteria</taxon>
        <taxon>Pseudomonadati</taxon>
        <taxon>Bacteroidota</taxon>
        <taxon>Flavobacteriia</taxon>
        <taxon>Flavobacteriales</taxon>
        <taxon>Flavobacteriaceae</taxon>
        <taxon>Aquimarina</taxon>
    </lineage>
</organism>
<evidence type="ECO:0000256" key="6">
    <source>
        <dbReference type="ARBA" id="ARBA00022777"/>
    </source>
</evidence>
<dbReference type="InterPro" id="IPR011712">
    <property type="entry name" value="Sig_transdc_His_kin_sub3_dim/P"/>
</dbReference>
<keyword evidence="9" id="KW-0812">Transmembrane</keyword>
<comment type="caution">
    <text evidence="12">The sequence shown here is derived from an EMBL/GenBank/DDBJ whole genome shotgun (WGS) entry which is preliminary data.</text>
</comment>
<evidence type="ECO:0000259" key="11">
    <source>
        <dbReference type="Pfam" id="PF07730"/>
    </source>
</evidence>
<keyword evidence="13" id="KW-1185">Reference proteome</keyword>
<dbReference type="EMBL" id="VNHU01000002">
    <property type="protein sequence ID" value="TYP76066.1"/>
    <property type="molecule type" value="Genomic_DNA"/>
</dbReference>
<keyword evidence="8" id="KW-0902">Two-component regulatory system</keyword>
<keyword evidence="9" id="KW-0472">Membrane</keyword>
<dbReference type="Pfam" id="PF02518">
    <property type="entry name" value="HATPase_c"/>
    <property type="match status" value="1"/>
</dbReference>
<evidence type="ECO:0000256" key="8">
    <source>
        <dbReference type="ARBA" id="ARBA00023012"/>
    </source>
</evidence>
<keyword evidence="5" id="KW-0547">Nucleotide-binding</keyword>
<dbReference type="InterPro" id="IPR036890">
    <property type="entry name" value="HATPase_C_sf"/>
</dbReference>
<evidence type="ECO:0000256" key="5">
    <source>
        <dbReference type="ARBA" id="ARBA00022741"/>
    </source>
</evidence>
<reference evidence="12 13" key="1">
    <citation type="submission" date="2019-07" db="EMBL/GenBank/DDBJ databases">
        <title>Genomic Encyclopedia of Archaeal and Bacterial Type Strains, Phase II (KMG-II): from individual species to whole genera.</title>
        <authorList>
            <person name="Goeker M."/>
        </authorList>
    </citation>
    <scope>NUCLEOTIDE SEQUENCE [LARGE SCALE GENOMIC DNA]</scope>
    <source>
        <strain evidence="12 13">DSM 17527</strain>
    </source>
</reference>
<evidence type="ECO:0000313" key="13">
    <source>
        <dbReference type="Proteomes" id="UP000324376"/>
    </source>
</evidence>
<dbReference type="PANTHER" id="PTHR24421:SF10">
    <property type="entry name" value="NITRATE_NITRITE SENSOR PROTEIN NARQ"/>
    <property type="match status" value="1"/>
</dbReference>
<proteinExistence type="predicted"/>
<accession>A0A5S5CCK4</accession>
<dbReference type="PANTHER" id="PTHR24421">
    <property type="entry name" value="NITRATE/NITRITE SENSOR PROTEIN NARX-RELATED"/>
    <property type="match status" value="1"/>
</dbReference>
<feature type="transmembrane region" description="Helical" evidence="9">
    <location>
        <begin position="6"/>
        <end position="29"/>
    </location>
</feature>
<dbReference type="Pfam" id="PF07730">
    <property type="entry name" value="HisKA_3"/>
    <property type="match status" value="1"/>
</dbReference>
<dbReference type="InterPro" id="IPR003594">
    <property type="entry name" value="HATPase_dom"/>
</dbReference>
<keyword evidence="3" id="KW-0597">Phosphoprotein</keyword>
<dbReference type="Proteomes" id="UP000324376">
    <property type="component" value="Unassembled WGS sequence"/>
</dbReference>
<dbReference type="GO" id="GO:0000155">
    <property type="term" value="F:phosphorelay sensor kinase activity"/>
    <property type="evidence" value="ECO:0007669"/>
    <property type="project" value="InterPro"/>
</dbReference>
<keyword evidence="6 12" id="KW-0418">Kinase</keyword>
<evidence type="ECO:0000256" key="1">
    <source>
        <dbReference type="ARBA" id="ARBA00000085"/>
    </source>
</evidence>
<dbReference type="CDD" id="cd16917">
    <property type="entry name" value="HATPase_UhpB-NarQ-NarX-like"/>
    <property type="match status" value="1"/>
</dbReference>
<name>A0A5S5CCK4_9FLAO</name>
<evidence type="ECO:0000256" key="9">
    <source>
        <dbReference type="SAM" id="Phobius"/>
    </source>
</evidence>
<dbReference type="InterPro" id="IPR050482">
    <property type="entry name" value="Sensor_HK_TwoCompSys"/>
</dbReference>